<evidence type="ECO:0000256" key="5">
    <source>
        <dbReference type="PROSITE-ProRule" id="PRU00284"/>
    </source>
</evidence>
<keyword evidence="13" id="KW-1185">Reference proteome</keyword>
<keyword evidence="7" id="KW-1133">Transmembrane helix</keyword>
<sequence>MGAIINRLSVGARIFLGFGVVLALFLAVAILSYTNNDFISGELSRSSATASRTLMVSEINSSVNDLRRNVVLYAAGPTAERADAIAGLFTQLKASLNRLSAQAESDASRQDANRLLELVNSYEQQFTELKSLSLARDKAAGGGQGVTDIGPRALDIMSALIKELGTRGDYQAAFLAGQAEEALMVARVSVAVFLSQPSADLVDKSKAAMARFVERSTLLKQTLVDPDLISKAAAVEKEARAYQTAFDTLSQSAFGAAKLTAGPMARDAVAFGTLATQIKDAQNATLTAVNAEIAHAVDKAKDRGVVVSVIALVLAGLTAALIARSLSAPIRRLTDSMEAITEGSVGIEIEGTGDGGELGSMARSLEKLRGAVADAFRLNQMVDILPTAVMLCDPNLRISYINEATRDIFRHMNHPRVQNPDAVLGRSVLEFHKNDSFVRKVLTEVDKLPYRGKFSMGGVTIENEVKAIYNSQGTMLGTMLAWKDVTEYVKLSEDFEGTVKSVVGVVSAAATELQASSRAMAETSDRTGEESATVAAAAEQAAVNVETVASATEELSASITEISRQVQESARIAGDAVAEAQRTDEMVQGLADAAVRIGEVVSLITDIASQTNLLALNATIEAARAGEMGKGFAVVAGEVKTLANQTARATEEIGTQITGIQSETRRAVEAIQGIGGTIGRINEITSGIAAAVEEQGAATKEIARNVEEAARGTTEVTSSIQEVNQGAQETRHSAQQVEGASAELAQQAGLLGRQVEEFLAKMRE</sequence>
<feature type="region of interest" description="Disordered" evidence="6">
    <location>
        <begin position="713"/>
        <end position="741"/>
    </location>
</feature>
<dbReference type="GO" id="GO:0007165">
    <property type="term" value="P:signal transduction"/>
    <property type="evidence" value="ECO:0007669"/>
    <property type="project" value="UniProtKB-KW"/>
</dbReference>
<protein>
    <recommendedName>
        <fullName evidence="14">Methyl-accepting chemotaxis protein</fullName>
    </recommendedName>
</protein>
<evidence type="ECO:0008006" key="14">
    <source>
        <dbReference type="Google" id="ProtNLM"/>
    </source>
</evidence>
<dbReference type="CDD" id="cd06225">
    <property type="entry name" value="HAMP"/>
    <property type="match status" value="1"/>
</dbReference>
<dbReference type="GO" id="GO:0005886">
    <property type="term" value="C:plasma membrane"/>
    <property type="evidence" value="ECO:0007669"/>
    <property type="project" value="UniProtKB-SubCell"/>
</dbReference>
<feature type="transmembrane region" description="Helical" evidence="7">
    <location>
        <begin position="12"/>
        <end position="33"/>
    </location>
</feature>
<dbReference type="Pfam" id="PF00672">
    <property type="entry name" value="HAMP"/>
    <property type="match status" value="1"/>
</dbReference>
<evidence type="ECO:0000259" key="10">
    <source>
        <dbReference type="PROSITE" id="PS50885"/>
    </source>
</evidence>
<evidence type="ECO:0000256" key="7">
    <source>
        <dbReference type="SAM" id="Phobius"/>
    </source>
</evidence>
<dbReference type="SUPFAM" id="SSF58104">
    <property type="entry name" value="Methyl-accepting chemotaxis protein (MCP) signaling domain"/>
    <property type="match status" value="1"/>
</dbReference>
<dbReference type="PANTHER" id="PTHR32089:SF112">
    <property type="entry name" value="LYSOZYME-LIKE PROTEIN-RELATED"/>
    <property type="match status" value="1"/>
</dbReference>
<dbReference type="Gene3D" id="3.30.450.20">
    <property type="entry name" value="PAS domain"/>
    <property type="match status" value="1"/>
</dbReference>
<evidence type="ECO:0000256" key="1">
    <source>
        <dbReference type="ARBA" id="ARBA00004429"/>
    </source>
</evidence>
<dbReference type="PROSITE" id="PS50111">
    <property type="entry name" value="CHEMOTAXIS_TRANSDUC_2"/>
    <property type="match status" value="1"/>
</dbReference>
<comment type="similarity">
    <text evidence="4">Belongs to the methyl-accepting chemotaxis (MCP) protein family.</text>
</comment>
<dbReference type="InterPro" id="IPR000727">
    <property type="entry name" value="T_SNARE_dom"/>
</dbReference>
<feature type="domain" description="T-SNARE coiled-coil homology" evidence="9">
    <location>
        <begin position="661"/>
        <end position="723"/>
    </location>
</feature>
<feature type="transmembrane region" description="Helical" evidence="7">
    <location>
        <begin position="305"/>
        <end position="323"/>
    </location>
</feature>
<evidence type="ECO:0000256" key="6">
    <source>
        <dbReference type="SAM" id="MobiDB-lite"/>
    </source>
</evidence>
<dbReference type="Gene3D" id="1.10.287.950">
    <property type="entry name" value="Methyl-accepting chemotaxis protein"/>
    <property type="match status" value="1"/>
</dbReference>
<feature type="domain" description="HAMP" evidence="10">
    <location>
        <begin position="324"/>
        <end position="377"/>
    </location>
</feature>
<dbReference type="Gene3D" id="1.20.1440.210">
    <property type="match status" value="1"/>
</dbReference>
<dbReference type="PROSITE" id="PS50885">
    <property type="entry name" value="HAMP"/>
    <property type="match status" value="1"/>
</dbReference>
<dbReference type="OrthoDB" id="7317960at2"/>
<name>A0A512H9D9_9PROT</name>
<dbReference type="Gene3D" id="6.10.340.10">
    <property type="match status" value="1"/>
</dbReference>
<evidence type="ECO:0000259" key="8">
    <source>
        <dbReference type="PROSITE" id="PS50111"/>
    </source>
</evidence>
<proteinExistence type="inferred from homology"/>
<keyword evidence="2" id="KW-0997">Cell inner membrane</keyword>
<evidence type="ECO:0000313" key="12">
    <source>
        <dbReference type="EMBL" id="GEO82052.1"/>
    </source>
</evidence>
<dbReference type="SMART" id="SM00283">
    <property type="entry name" value="MA"/>
    <property type="match status" value="1"/>
</dbReference>
<keyword evidence="7" id="KW-0812">Transmembrane</keyword>
<dbReference type="Pfam" id="PF00015">
    <property type="entry name" value="MCPsignal"/>
    <property type="match status" value="1"/>
</dbReference>
<dbReference type="SUPFAM" id="SSF158472">
    <property type="entry name" value="HAMP domain-like"/>
    <property type="match status" value="1"/>
</dbReference>
<dbReference type="InterPro" id="IPR003660">
    <property type="entry name" value="HAMP_dom"/>
</dbReference>
<dbReference type="SMART" id="SM00304">
    <property type="entry name" value="HAMP"/>
    <property type="match status" value="1"/>
</dbReference>
<evidence type="ECO:0000259" key="9">
    <source>
        <dbReference type="PROSITE" id="PS50192"/>
    </source>
</evidence>
<dbReference type="Proteomes" id="UP000321567">
    <property type="component" value="Unassembled WGS sequence"/>
</dbReference>
<dbReference type="InterPro" id="IPR035965">
    <property type="entry name" value="PAS-like_dom_sf"/>
</dbReference>
<dbReference type="AlphaFoldDB" id="A0A512H9D9"/>
<dbReference type="SMART" id="SM01358">
    <property type="entry name" value="HBM"/>
    <property type="match status" value="1"/>
</dbReference>
<feature type="domain" description="Methyl-accepting transducer" evidence="8">
    <location>
        <begin position="509"/>
        <end position="745"/>
    </location>
</feature>
<dbReference type="InterPro" id="IPR004089">
    <property type="entry name" value="MCPsignal_dom"/>
</dbReference>
<keyword evidence="3 5" id="KW-0807">Transducer</keyword>
<dbReference type="PANTHER" id="PTHR32089">
    <property type="entry name" value="METHYL-ACCEPTING CHEMOTAXIS PROTEIN MCPB"/>
    <property type="match status" value="1"/>
</dbReference>
<organism evidence="12 13">
    <name type="scientific">Pararhodospirillum oryzae</name>
    <dbReference type="NCBI Taxonomy" id="478448"/>
    <lineage>
        <taxon>Bacteria</taxon>
        <taxon>Pseudomonadati</taxon>
        <taxon>Pseudomonadota</taxon>
        <taxon>Alphaproteobacteria</taxon>
        <taxon>Rhodospirillales</taxon>
        <taxon>Rhodospirillaceae</taxon>
        <taxon>Pararhodospirillum</taxon>
    </lineage>
</organism>
<gene>
    <name evidence="12" type="ORF">ROR02_21830</name>
</gene>
<evidence type="ECO:0000256" key="3">
    <source>
        <dbReference type="ARBA" id="ARBA00023224"/>
    </source>
</evidence>
<dbReference type="PROSITE" id="PS51753">
    <property type="entry name" value="HBM"/>
    <property type="match status" value="1"/>
</dbReference>
<dbReference type="SUPFAM" id="SSF55785">
    <property type="entry name" value="PYP-like sensor domain (PAS domain)"/>
    <property type="match status" value="1"/>
</dbReference>
<keyword evidence="2" id="KW-1003">Cell membrane</keyword>
<dbReference type="PROSITE" id="PS50192">
    <property type="entry name" value="T_SNARE"/>
    <property type="match status" value="1"/>
</dbReference>
<evidence type="ECO:0000313" key="13">
    <source>
        <dbReference type="Proteomes" id="UP000321567"/>
    </source>
</evidence>
<feature type="domain" description="HBM" evidence="11">
    <location>
        <begin position="48"/>
        <end position="290"/>
    </location>
</feature>
<dbReference type="InterPro" id="IPR032255">
    <property type="entry name" value="HBM"/>
</dbReference>
<keyword evidence="7" id="KW-0472">Membrane</keyword>
<comment type="subcellular location">
    <subcellularLocation>
        <location evidence="1">Cell inner membrane</location>
        <topology evidence="1">Multi-pass membrane protein</topology>
    </subcellularLocation>
</comment>
<evidence type="ECO:0000256" key="4">
    <source>
        <dbReference type="ARBA" id="ARBA00029447"/>
    </source>
</evidence>
<reference evidence="12 13" key="1">
    <citation type="submission" date="2019-07" db="EMBL/GenBank/DDBJ databases">
        <title>Whole genome shotgun sequence of Rhodospirillum oryzae NBRC 107573.</title>
        <authorList>
            <person name="Hosoyama A."/>
            <person name="Uohara A."/>
            <person name="Ohji S."/>
            <person name="Ichikawa N."/>
        </authorList>
    </citation>
    <scope>NUCLEOTIDE SEQUENCE [LARGE SCALE GENOMIC DNA]</scope>
    <source>
        <strain evidence="12 13">NBRC 107573</strain>
    </source>
</reference>
<dbReference type="EMBL" id="BJZO01000058">
    <property type="protein sequence ID" value="GEO82052.1"/>
    <property type="molecule type" value="Genomic_DNA"/>
</dbReference>
<feature type="compositionally biased region" description="Polar residues" evidence="6">
    <location>
        <begin position="714"/>
        <end position="738"/>
    </location>
</feature>
<evidence type="ECO:0000259" key="11">
    <source>
        <dbReference type="PROSITE" id="PS51753"/>
    </source>
</evidence>
<comment type="caution">
    <text evidence="12">The sequence shown here is derived from an EMBL/GenBank/DDBJ whole genome shotgun (WGS) entry which is preliminary data.</text>
</comment>
<dbReference type="RefSeq" id="WP_147164064.1">
    <property type="nucleotide sequence ID" value="NZ_BJZO01000058.1"/>
</dbReference>
<accession>A0A512H9D9</accession>
<evidence type="ECO:0000256" key="2">
    <source>
        <dbReference type="ARBA" id="ARBA00022519"/>
    </source>
</evidence>